<dbReference type="PROSITE" id="PS51257">
    <property type="entry name" value="PROKAR_LIPOPROTEIN"/>
    <property type="match status" value="1"/>
</dbReference>
<dbReference type="EMBL" id="QYYH01000027">
    <property type="protein sequence ID" value="RJY18300.1"/>
    <property type="molecule type" value="Genomic_DNA"/>
</dbReference>
<evidence type="ECO:0000313" key="1">
    <source>
        <dbReference type="EMBL" id="RJY18300.1"/>
    </source>
</evidence>
<dbReference type="RefSeq" id="WP_121852774.1">
    <property type="nucleotide sequence ID" value="NZ_CP037952.1"/>
</dbReference>
<keyword evidence="2" id="KW-1185">Reference proteome</keyword>
<dbReference type="InterPro" id="IPR053196">
    <property type="entry name" value="Lipoprotein_YbaY-like"/>
</dbReference>
<comment type="caution">
    <text evidence="1">The sequence shown here is derived from an EMBL/GenBank/DDBJ whole genome shotgun (WGS) entry which is preliminary data.</text>
</comment>
<accession>A0A3A6U8P0</accession>
<gene>
    <name evidence="1" type="ORF">D5R81_06130</name>
</gene>
<dbReference type="Proteomes" id="UP000273022">
    <property type="component" value="Unassembled WGS sequence"/>
</dbReference>
<organism evidence="1 2">
    <name type="scientific">Parashewanella spongiae</name>
    <dbReference type="NCBI Taxonomy" id="342950"/>
    <lineage>
        <taxon>Bacteria</taxon>
        <taxon>Pseudomonadati</taxon>
        <taxon>Pseudomonadota</taxon>
        <taxon>Gammaproteobacteria</taxon>
        <taxon>Alteromonadales</taxon>
        <taxon>Shewanellaceae</taxon>
        <taxon>Parashewanella</taxon>
    </lineage>
</organism>
<dbReference type="InterPro" id="IPR039366">
    <property type="entry name" value="Pilotin"/>
</dbReference>
<dbReference type="PANTHER" id="PTHR38013">
    <property type="entry name" value="GLYCOPROTEIN/POLYSACCHARIDE METABOLISM"/>
    <property type="match status" value="1"/>
</dbReference>
<evidence type="ECO:0000313" key="2">
    <source>
        <dbReference type="Proteomes" id="UP000273022"/>
    </source>
</evidence>
<name>A0A3A6U8P0_9GAMM</name>
<reference evidence="1 2" key="1">
    <citation type="submission" date="2018-09" db="EMBL/GenBank/DDBJ databases">
        <title>Phylogeny of the Shewanellaceae, and recommendation for two new genera, Pseudoshewanella and Parashewanella.</title>
        <authorList>
            <person name="Wang G."/>
        </authorList>
    </citation>
    <scope>NUCLEOTIDE SEQUENCE [LARGE SCALE GENOMIC DNA]</scope>
    <source>
        <strain evidence="1 2">KCTC 22492</strain>
    </source>
</reference>
<protein>
    <submittedName>
        <fullName evidence="1">Chaperone for general secretion pathway YbaY</fullName>
    </submittedName>
</protein>
<dbReference type="PANTHER" id="PTHR38013:SF1">
    <property type="entry name" value="GLYCOPROTEIN_POLYSACCHARIDE METABOLISM"/>
    <property type="match status" value="1"/>
</dbReference>
<dbReference type="AlphaFoldDB" id="A0A3A6U8P0"/>
<dbReference type="OrthoDB" id="6400257at2"/>
<sequence>MKKLIMLFILTTLAACVTVTEEPPIVINGAAGYNERVMLPPGSTVTIAIIDLDTPGVIIAQKNFNVARAPIPFKFILPSKSIDKSINYGVVALIKNQGQLLFQTYDRYQIINNGSYTVEILMKMVKK</sequence>
<proteinExistence type="predicted"/>
<dbReference type="Pfam" id="PF09619">
    <property type="entry name" value="YscW"/>
    <property type="match status" value="1"/>
</dbReference>